<accession>Q727X9</accession>
<sequence length="116" mass="12404">MSSNDMKIEHNEKTTSFSSLLNVVANGAILCLLIVGCLIVISNVYVIVEMKPHQWWNSTNSSGGLIALGESVVSGAICVAIGLFFVKLDFFLSTFSLIKILQSSRPNPPDGGDDAS</sequence>
<name>Q727X9_NITV2</name>
<gene>
    <name evidence="2" type="ordered locus">DVU_2725</name>
</gene>
<dbReference type="EMBL" id="AE017285">
    <property type="protein sequence ID" value="AAS97197.1"/>
    <property type="molecule type" value="Genomic_DNA"/>
</dbReference>
<dbReference type="KEGG" id="dvu:DVU_2725"/>
<keyword evidence="1" id="KW-1133">Transmembrane helix</keyword>
<dbReference type="HOGENOM" id="CLU_2092912_0_0_7"/>
<proteinExistence type="predicted"/>
<dbReference type="Proteomes" id="UP000002194">
    <property type="component" value="Chromosome"/>
</dbReference>
<keyword evidence="3" id="KW-1185">Reference proteome</keyword>
<keyword evidence="1" id="KW-0472">Membrane</keyword>
<organism evidence="2 3">
    <name type="scientific">Nitratidesulfovibrio vulgaris (strain ATCC 29579 / DSM 644 / CCUG 34227 / NCIMB 8303 / VKM B-1760 / Hildenborough)</name>
    <name type="common">Desulfovibrio vulgaris</name>
    <dbReference type="NCBI Taxonomy" id="882"/>
    <lineage>
        <taxon>Bacteria</taxon>
        <taxon>Pseudomonadati</taxon>
        <taxon>Thermodesulfobacteriota</taxon>
        <taxon>Desulfovibrionia</taxon>
        <taxon>Desulfovibrionales</taxon>
        <taxon>Desulfovibrionaceae</taxon>
        <taxon>Nitratidesulfovibrio</taxon>
    </lineage>
</organism>
<keyword evidence="1" id="KW-0812">Transmembrane</keyword>
<feature type="transmembrane region" description="Helical" evidence="1">
    <location>
        <begin position="65"/>
        <end position="86"/>
    </location>
</feature>
<evidence type="ECO:0000313" key="3">
    <source>
        <dbReference type="Proteomes" id="UP000002194"/>
    </source>
</evidence>
<evidence type="ECO:0000256" key="1">
    <source>
        <dbReference type="SAM" id="Phobius"/>
    </source>
</evidence>
<dbReference type="EnsemblBacteria" id="AAS97197">
    <property type="protein sequence ID" value="AAS97197"/>
    <property type="gene ID" value="DVU_2725"/>
</dbReference>
<evidence type="ECO:0000313" key="2">
    <source>
        <dbReference type="EMBL" id="AAS97197.1"/>
    </source>
</evidence>
<dbReference type="PaxDb" id="882-DVU_2725"/>
<reference evidence="2 3" key="1">
    <citation type="journal article" date="2004" name="Nat. Biotechnol.">
        <title>The genome sequence of the anaerobic, sulfate-reducing bacterium Desulfovibrio vulgaris Hildenborough.</title>
        <authorList>
            <person name="Heidelberg J.F."/>
            <person name="Seshadri R."/>
            <person name="Haveman S.A."/>
            <person name="Hemme C.L."/>
            <person name="Paulsen I.T."/>
            <person name="Kolonay J.F."/>
            <person name="Eisen J.A."/>
            <person name="Ward N."/>
            <person name="Methe B."/>
            <person name="Brinkac L.M."/>
            <person name="Daugherty S.C."/>
            <person name="Deboy R.T."/>
            <person name="Dodson R.J."/>
            <person name="Durkin A.S."/>
            <person name="Madupu R."/>
            <person name="Nelson W.C."/>
            <person name="Sullivan S.A."/>
            <person name="Fouts D."/>
            <person name="Haft D.H."/>
            <person name="Selengut J."/>
            <person name="Peterson J.D."/>
            <person name="Davidsen T.M."/>
            <person name="Zafar N."/>
            <person name="Zhou L."/>
            <person name="Radune D."/>
            <person name="Dimitrov G."/>
            <person name="Hance M."/>
            <person name="Tran K."/>
            <person name="Khouri H."/>
            <person name="Gill J."/>
            <person name="Utterback T.R."/>
            <person name="Feldblyum T.V."/>
            <person name="Wall J.D."/>
            <person name="Voordouw G."/>
            <person name="Fraser C.M."/>
        </authorList>
    </citation>
    <scope>NUCLEOTIDE SEQUENCE [LARGE SCALE GENOMIC DNA]</scope>
    <source>
        <strain evidence="3">ATCC 29579 / DSM 644 / NCIMB 8303 / VKM B-1760 / Hildenborough</strain>
    </source>
</reference>
<dbReference type="AlphaFoldDB" id="Q727X9"/>
<dbReference type="STRING" id="882.DVU_2725"/>
<feature type="transmembrane region" description="Helical" evidence="1">
    <location>
        <begin position="20"/>
        <end position="45"/>
    </location>
</feature>
<protein>
    <submittedName>
        <fullName evidence="2">Membrane protein, putative</fullName>
    </submittedName>
</protein>